<sequence length="103" mass="11444">MGKIKANLLSECIRAFHEVKSVDDIKYDWDGGHAYSYIGGKTGDVITTGESVLSREEFDELDSIAHTWLYDSDDCPPCLFNGECGCNVGEESEFNNGDEVRVK</sequence>
<evidence type="ECO:0000313" key="1">
    <source>
        <dbReference type="EMBL" id="CAB4125674.1"/>
    </source>
</evidence>
<gene>
    <name evidence="1" type="ORF">UFOVP53_197</name>
</gene>
<proteinExistence type="predicted"/>
<protein>
    <submittedName>
        <fullName evidence="1">Uncharacterized protein</fullName>
    </submittedName>
</protein>
<dbReference type="EMBL" id="LR796189">
    <property type="protein sequence ID" value="CAB4125674.1"/>
    <property type="molecule type" value="Genomic_DNA"/>
</dbReference>
<organism evidence="1">
    <name type="scientific">uncultured Caudovirales phage</name>
    <dbReference type="NCBI Taxonomy" id="2100421"/>
    <lineage>
        <taxon>Viruses</taxon>
        <taxon>Duplodnaviria</taxon>
        <taxon>Heunggongvirae</taxon>
        <taxon>Uroviricota</taxon>
        <taxon>Caudoviricetes</taxon>
        <taxon>Peduoviridae</taxon>
        <taxon>Maltschvirus</taxon>
        <taxon>Maltschvirus maltsch</taxon>
    </lineage>
</organism>
<accession>A0A6J5KT90</accession>
<reference evidence="1" key="1">
    <citation type="submission" date="2020-04" db="EMBL/GenBank/DDBJ databases">
        <authorList>
            <person name="Chiriac C."/>
            <person name="Salcher M."/>
            <person name="Ghai R."/>
            <person name="Kavagutti S V."/>
        </authorList>
    </citation>
    <scope>NUCLEOTIDE SEQUENCE</scope>
</reference>
<name>A0A6J5KT90_9CAUD</name>